<dbReference type="EMBL" id="CP012029">
    <property type="protein sequence ID" value="ALO28167.1"/>
    <property type="molecule type" value="Genomic_DNA"/>
</dbReference>
<dbReference type="AlphaFoldDB" id="A0A0S2IX17"/>
<evidence type="ECO:0000313" key="1">
    <source>
        <dbReference type="EMBL" id="ALO28167.1"/>
    </source>
</evidence>
<name>A0A0S2IX17_LEPBO</name>
<protein>
    <submittedName>
        <fullName evidence="1">Uncharacterized protein</fullName>
    </submittedName>
</protein>
<proteinExistence type="predicted"/>
<evidence type="ECO:0000313" key="2">
    <source>
        <dbReference type="Proteomes" id="UP000058857"/>
    </source>
</evidence>
<gene>
    <name evidence="1" type="ORF">LBBP_04018</name>
</gene>
<organism evidence="1">
    <name type="scientific">Leptospira borgpetersenii serovar Ballum</name>
    <dbReference type="NCBI Taxonomy" id="280505"/>
    <lineage>
        <taxon>Bacteria</taxon>
        <taxon>Pseudomonadati</taxon>
        <taxon>Spirochaetota</taxon>
        <taxon>Spirochaetia</taxon>
        <taxon>Leptospirales</taxon>
        <taxon>Leptospiraceae</taxon>
        <taxon>Leptospira</taxon>
    </lineage>
</organism>
<accession>A0A0S2IX17</accession>
<dbReference type="Proteomes" id="UP000058857">
    <property type="component" value="Chromosome 1"/>
</dbReference>
<sequence>MKNKSSKMIPKSYLLNFQFLKRIYDDRMDKNFILASCKIPKSFQSNQLKKD</sequence>
<reference evidence="1 2" key="1">
    <citation type="journal article" date="2015" name="PLoS Negl. Trop. Dis.">
        <title>Distribution of Plasmids in Distinct Leptospira Pathogenic Species.</title>
        <authorList>
            <person name="Wang Y."/>
            <person name="Zhuang X."/>
            <person name="Zhong Y."/>
            <person name="Zhang C."/>
            <person name="Zhang Y."/>
            <person name="Zeng L."/>
            <person name="Zhu Y."/>
            <person name="He P."/>
            <person name="Dong K."/>
            <person name="Pal U."/>
            <person name="Guo X."/>
            <person name="Qin J."/>
        </authorList>
    </citation>
    <scope>NUCLEOTIDE SEQUENCE [LARGE SCALE GENOMIC DNA]</scope>
    <source>
        <strain evidence="1 2">56604</strain>
    </source>
</reference>